<feature type="transmembrane region" description="Helical" evidence="7">
    <location>
        <begin position="61"/>
        <end position="82"/>
    </location>
</feature>
<dbReference type="PANTHER" id="PTHR34856">
    <property type="entry name" value="PROTEIN NRFD"/>
    <property type="match status" value="1"/>
</dbReference>
<dbReference type="Gene3D" id="1.20.1630.10">
    <property type="entry name" value="Formate dehydrogenase/DMSO reductase domain"/>
    <property type="match status" value="1"/>
</dbReference>
<feature type="transmembrane region" description="Helical" evidence="7">
    <location>
        <begin position="362"/>
        <end position="380"/>
    </location>
</feature>
<dbReference type="Proteomes" id="UP000060487">
    <property type="component" value="Unassembled WGS sequence"/>
</dbReference>
<evidence type="ECO:0000313" key="9">
    <source>
        <dbReference type="Proteomes" id="UP000060487"/>
    </source>
</evidence>
<evidence type="ECO:0000256" key="2">
    <source>
        <dbReference type="ARBA" id="ARBA00008929"/>
    </source>
</evidence>
<comment type="caution">
    <text evidence="8">The sequence shown here is derived from an EMBL/GenBank/DDBJ whole genome shotgun (WGS) entry which is preliminary data.</text>
</comment>
<evidence type="ECO:0000256" key="4">
    <source>
        <dbReference type="ARBA" id="ARBA00022692"/>
    </source>
</evidence>
<evidence type="ECO:0000256" key="5">
    <source>
        <dbReference type="ARBA" id="ARBA00022989"/>
    </source>
</evidence>
<feature type="transmembrane region" description="Helical" evidence="7">
    <location>
        <begin position="201"/>
        <end position="224"/>
    </location>
</feature>
<organism evidence="8 9">
    <name type="scientific">Candidatus Magnetominusculus xianensis</name>
    <dbReference type="NCBI Taxonomy" id="1748249"/>
    <lineage>
        <taxon>Bacteria</taxon>
        <taxon>Pseudomonadati</taxon>
        <taxon>Nitrospirota</taxon>
        <taxon>Nitrospiria</taxon>
        <taxon>Nitrospirales</taxon>
        <taxon>Nitrospiraceae</taxon>
        <taxon>Candidatus Magnetominusculus</taxon>
    </lineage>
</organism>
<evidence type="ECO:0000313" key="8">
    <source>
        <dbReference type="EMBL" id="KWT91817.1"/>
    </source>
</evidence>
<feature type="transmembrane region" description="Helical" evidence="7">
    <location>
        <begin position="244"/>
        <end position="262"/>
    </location>
</feature>
<comment type="subcellular location">
    <subcellularLocation>
        <location evidence="1">Cell membrane</location>
        <topology evidence="1">Multi-pass membrane protein</topology>
    </subcellularLocation>
</comment>
<keyword evidence="6 7" id="KW-0472">Membrane</keyword>
<evidence type="ECO:0000256" key="1">
    <source>
        <dbReference type="ARBA" id="ARBA00004651"/>
    </source>
</evidence>
<keyword evidence="9" id="KW-1185">Reference proteome</keyword>
<accession>A0ABR5SJ62</accession>
<dbReference type="EMBL" id="LNQR01000028">
    <property type="protein sequence ID" value="KWT91817.1"/>
    <property type="molecule type" value="Genomic_DNA"/>
</dbReference>
<protein>
    <submittedName>
        <fullName evidence="8">Oxidoreductase</fullName>
    </submittedName>
</protein>
<feature type="transmembrane region" description="Helical" evidence="7">
    <location>
        <begin position="165"/>
        <end position="189"/>
    </location>
</feature>
<name>A0ABR5SJ62_9BACT</name>
<dbReference type="InterPro" id="IPR052049">
    <property type="entry name" value="Electron_transfer_protein"/>
</dbReference>
<keyword evidence="3" id="KW-1003">Cell membrane</keyword>
<feature type="transmembrane region" description="Helical" evidence="7">
    <location>
        <begin position="310"/>
        <end position="328"/>
    </location>
</feature>
<dbReference type="PANTHER" id="PTHR34856:SF2">
    <property type="entry name" value="PROTEIN NRFD"/>
    <property type="match status" value="1"/>
</dbReference>
<keyword evidence="5 7" id="KW-1133">Transmembrane helix</keyword>
<evidence type="ECO:0000256" key="3">
    <source>
        <dbReference type="ARBA" id="ARBA00022475"/>
    </source>
</evidence>
<dbReference type="Pfam" id="PF03916">
    <property type="entry name" value="NrfD"/>
    <property type="match status" value="1"/>
</dbReference>
<keyword evidence="4 7" id="KW-0812">Transmembrane</keyword>
<proteinExistence type="inferred from homology"/>
<dbReference type="RefSeq" id="WP_085051248.1">
    <property type="nucleotide sequence ID" value="NZ_LNQR01000028.1"/>
</dbReference>
<sequence length="411" mass="46146">MEEHLAHGALWTIKEGFTYPNEYIYWTIHIVVYPYITGLVAGAFVLSSMYHVFGKEELKPVAKFSLVFSFALLLMATSPLMLHLTQVFNSINMILTPHFYSAIAAFTVVYLTYMAIVLAEIWFVFRPYIVEQAKEKKGLLGLLYNAMTLGSFDVSEKALQTDHKIIKILAAVGIPAAAFLHGYVGFIFGSVKTVPLWKTPLMPFIFLMSAIISGVSGCIVTYIVGMSLKRNFICGASIRSMCKVLVWFLVAAIVLEGIDIIFHAYTAEEFWSIMSELLFQRFAFKMLVVQWLIGMILPLILLLLPRLSMLRAFISATLVLIGVFTMRWDVVIGGQSMSKSLAGFLTYDMPIIPHNMESFLEGPIPITVLLIMPLVLLFIFNKVLPVFTEVFNEEDCGFTEGLLSGKDHAKH</sequence>
<evidence type="ECO:0000256" key="7">
    <source>
        <dbReference type="SAM" id="Phobius"/>
    </source>
</evidence>
<gene>
    <name evidence="8" type="ORF">ASN18_0719</name>
</gene>
<comment type="similarity">
    <text evidence="2">Belongs to the NrfD family.</text>
</comment>
<feature type="transmembrane region" description="Helical" evidence="7">
    <location>
        <begin position="102"/>
        <end position="125"/>
    </location>
</feature>
<dbReference type="InterPro" id="IPR005614">
    <property type="entry name" value="NrfD-like"/>
</dbReference>
<feature type="transmembrane region" description="Helical" evidence="7">
    <location>
        <begin position="282"/>
        <end position="303"/>
    </location>
</feature>
<evidence type="ECO:0000256" key="6">
    <source>
        <dbReference type="ARBA" id="ARBA00023136"/>
    </source>
</evidence>
<feature type="transmembrane region" description="Helical" evidence="7">
    <location>
        <begin position="23"/>
        <end position="49"/>
    </location>
</feature>
<reference evidence="8 9" key="1">
    <citation type="submission" date="2015-11" db="EMBL/GenBank/DDBJ databases">
        <authorList>
            <person name="Lin W."/>
        </authorList>
    </citation>
    <scope>NUCLEOTIDE SEQUENCE [LARGE SCALE GENOMIC DNA]</scope>
    <source>
        <strain evidence="8 9">HCH-1</strain>
    </source>
</reference>